<organism evidence="4 6">
    <name type="scientific">Rotaria sordida</name>
    <dbReference type="NCBI Taxonomy" id="392033"/>
    <lineage>
        <taxon>Eukaryota</taxon>
        <taxon>Metazoa</taxon>
        <taxon>Spiralia</taxon>
        <taxon>Gnathifera</taxon>
        <taxon>Rotifera</taxon>
        <taxon>Eurotatoria</taxon>
        <taxon>Bdelloidea</taxon>
        <taxon>Philodinida</taxon>
        <taxon>Philodinidae</taxon>
        <taxon>Rotaria</taxon>
    </lineage>
</organism>
<evidence type="ECO:0000256" key="1">
    <source>
        <dbReference type="PROSITE-ProRule" id="PRU10141"/>
    </source>
</evidence>
<dbReference type="GO" id="GO:0004674">
    <property type="term" value="F:protein serine/threonine kinase activity"/>
    <property type="evidence" value="ECO:0007669"/>
    <property type="project" value="TreeGrafter"/>
</dbReference>
<dbReference type="Proteomes" id="UP000663874">
    <property type="component" value="Unassembled WGS sequence"/>
</dbReference>
<dbReference type="Proteomes" id="UP000663882">
    <property type="component" value="Unassembled WGS sequence"/>
</dbReference>
<dbReference type="EMBL" id="CAJNOU010002378">
    <property type="protein sequence ID" value="CAF1315825.1"/>
    <property type="molecule type" value="Genomic_DNA"/>
</dbReference>
<dbReference type="AlphaFoldDB" id="A0A815EJ01"/>
<evidence type="ECO:0000259" key="2">
    <source>
        <dbReference type="PROSITE" id="PS50011"/>
    </source>
</evidence>
<evidence type="ECO:0000313" key="3">
    <source>
        <dbReference type="EMBL" id="CAF1253447.1"/>
    </source>
</evidence>
<dbReference type="SMART" id="SM00220">
    <property type="entry name" value="S_TKc"/>
    <property type="match status" value="1"/>
</dbReference>
<dbReference type="Pfam" id="PF00069">
    <property type="entry name" value="Pkinase"/>
    <property type="match status" value="1"/>
</dbReference>
<evidence type="ECO:0000313" key="4">
    <source>
        <dbReference type="EMBL" id="CAF1315825.1"/>
    </source>
</evidence>
<dbReference type="PROSITE" id="PS00109">
    <property type="entry name" value="PROTEIN_KINASE_TYR"/>
    <property type="match status" value="1"/>
</dbReference>
<keyword evidence="1" id="KW-0067">ATP-binding</keyword>
<name>A0A815EJ01_9BILA</name>
<dbReference type="GO" id="GO:0005737">
    <property type="term" value="C:cytoplasm"/>
    <property type="evidence" value="ECO:0007669"/>
    <property type="project" value="TreeGrafter"/>
</dbReference>
<keyword evidence="1" id="KW-0547">Nucleotide-binding</keyword>
<dbReference type="InterPro" id="IPR017441">
    <property type="entry name" value="Protein_kinase_ATP_BS"/>
</dbReference>
<proteinExistence type="predicted"/>
<gene>
    <name evidence="5" type="ORF">FNK824_LOCUS26730</name>
    <name evidence="3" type="ORF">RFH988_LOCUS27296</name>
    <name evidence="4" type="ORF">SEV965_LOCUS27045</name>
</gene>
<dbReference type="EMBL" id="CAJOBE010006713">
    <property type="protein sequence ID" value="CAF4015043.1"/>
    <property type="molecule type" value="Genomic_DNA"/>
</dbReference>
<dbReference type="InterPro" id="IPR008266">
    <property type="entry name" value="Tyr_kinase_AS"/>
</dbReference>
<dbReference type="GO" id="GO:0005634">
    <property type="term" value="C:nucleus"/>
    <property type="evidence" value="ECO:0007669"/>
    <property type="project" value="TreeGrafter"/>
</dbReference>
<sequence>MLKSDNSANNLYEGEIKLSDSVRSQNSESKSDKSIIQHIYSTKFRCKTLEEFIGINNIIIIDPTEDFKNTMDAFVKISKTRSENETSLEFDNHLKKFNSQITYTGNQKGGTFEQIFRDKQPDFTWSITTQFYAWNIVTIIEKKKNDLTENEISQILEYLRMIVQISPERTYAIGCLTNYKDIIFGKATIINNKLNYEIFVSKNVIKEYWKFLHCNPIYLGHVKFSIPENFQINLLLGRGANGMVYQIEYQNSQYAMKISNKKSTKEYEIAEKMKNYINEHSLLDVKIMNMFNIQDFILSRPVGKLMDENQLCQKKYITQIFKQLAIGHKLGLVHRDIRTYNLILFNDEDVYLIDWGSSTYNGFNGEYEGSFLTASTSVLAEYEWTRGKQVSAYFADDCLSIIYMLLLSNCTKEEKIQLKERARDGSAGRLIIEREEVLQRYPKETIDCLYEIEQKRASLINIDDLHNQCQQIINKCINLT</sequence>
<evidence type="ECO:0000313" key="5">
    <source>
        <dbReference type="EMBL" id="CAF4015043.1"/>
    </source>
</evidence>
<dbReference type="GO" id="GO:0005524">
    <property type="term" value="F:ATP binding"/>
    <property type="evidence" value="ECO:0007669"/>
    <property type="project" value="UniProtKB-UniRule"/>
</dbReference>
<dbReference type="SUPFAM" id="SSF56112">
    <property type="entry name" value="Protein kinase-like (PK-like)"/>
    <property type="match status" value="1"/>
</dbReference>
<evidence type="ECO:0000313" key="6">
    <source>
        <dbReference type="Proteomes" id="UP000663889"/>
    </source>
</evidence>
<protein>
    <recommendedName>
        <fullName evidence="2">Protein kinase domain-containing protein</fullName>
    </recommendedName>
</protein>
<dbReference type="PROSITE" id="PS50011">
    <property type="entry name" value="PROTEIN_KINASE_DOM"/>
    <property type="match status" value="1"/>
</dbReference>
<feature type="domain" description="Protein kinase" evidence="2">
    <location>
        <begin position="230"/>
        <end position="480"/>
    </location>
</feature>
<dbReference type="Gene3D" id="1.10.510.10">
    <property type="entry name" value="Transferase(Phosphotransferase) domain 1"/>
    <property type="match status" value="1"/>
</dbReference>
<dbReference type="PANTHER" id="PTHR44167">
    <property type="entry name" value="OVARIAN-SPECIFIC SERINE/THREONINE-PROTEIN KINASE LOK-RELATED"/>
    <property type="match status" value="1"/>
</dbReference>
<accession>A0A815EJ01</accession>
<dbReference type="GO" id="GO:0044773">
    <property type="term" value="P:mitotic DNA damage checkpoint signaling"/>
    <property type="evidence" value="ECO:0007669"/>
    <property type="project" value="TreeGrafter"/>
</dbReference>
<dbReference type="InterPro" id="IPR011009">
    <property type="entry name" value="Kinase-like_dom_sf"/>
</dbReference>
<dbReference type="Proteomes" id="UP000663889">
    <property type="component" value="Unassembled WGS sequence"/>
</dbReference>
<reference evidence="4" key="1">
    <citation type="submission" date="2021-02" db="EMBL/GenBank/DDBJ databases">
        <authorList>
            <person name="Nowell W R."/>
        </authorList>
    </citation>
    <scope>NUCLEOTIDE SEQUENCE</scope>
</reference>
<feature type="binding site" evidence="1">
    <location>
        <position position="257"/>
    </location>
    <ligand>
        <name>ATP</name>
        <dbReference type="ChEBI" id="CHEBI:30616"/>
    </ligand>
</feature>
<dbReference type="InterPro" id="IPR000719">
    <property type="entry name" value="Prot_kinase_dom"/>
</dbReference>
<dbReference type="PANTHER" id="PTHR44167:SF24">
    <property type="entry name" value="SERINE_THREONINE-PROTEIN KINASE CHK2"/>
    <property type="match status" value="1"/>
</dbReference>
<dbReference type="OrthoDB" id="10026461at2759"/>
<dbReference type="Gene3D" id="3.30.200.20">
    <property type="entry name" value="Phosphorylase Kinase, domain 1"/>
    <property type="match status" value="1"/>
</dbReference>
<dbReference type="EMBL" id="CAJNOO010002286">
    <property type="protein sequence ID" value="CAF1253447.1"/>
    <property type="molecule type" value="Genomic_DNA"/>
</dbReference>
<dbReference type="PROSITE" id="PS00107">
    <property type="entry name" value="PROTEIN_KINASE_ATP"/>
    <property type="match status" value="1"/>
</dbReference>
<comment type="caution">
    <text evidence="4">The sequence shown here is derived from an EMBL/GenBank/DDBJ whole genome shotgun (WGS) entry which is preliminary data.</text>
</comment>